<evidence type="ECO:0000313" key="2">
    <source>
        <dbReference type="EMBL" id="KNZ53574.1"/>
    </source>
</evidence>
<dbReference type="EMBL" id="LAVV01008168">
    <property type="protein sequence ID" value="KNZ53574.1"/>
    <property type="molecule type" value="Genomic_DNA"/>
</dbReference>
<sequence length="337" mass="37834">MTRSWLTDCFHPWMQGTLIKVIVAFKLFIAGKKRNNKKTWKAVKSRNVFDIEVMYGVTSFDEFQEMVARKCNNGFPNTTPIVIKSIATGSPSIFWFASIPKVSVFLKKHKCELKNGLDYNNLLKLADNAKKREVFLKLEMDNPADAIKDAEMEDLLAAQAAHRQAIKKVNGKRKSGLGTHQNTHEKNIQQKSSQHKRQPTSSSACQEWACKLLILVNFVADEKQGVSHSHLSPAISLLPHSQRCDTSQNITIQVPLGNPLSSPPNHSDIKGYINFLGINNKEDTLNIILVNGFTYDKVFKSSGLLQSNVRELGLTLGVVTVLFDNVGKYDHYLAKHN</sequence>
<name>A0A0L6UYK1_9BASI</name>
<organism evidence="2 3">
    <name type="scientific">Puccinia sorghi</name>
    <dbReference type="NCBI Taxonomy" id="27349"/>
    <lineage>
        <taxon>Eukaryota</taxon>
        <taxon>Fungi</taxon>
        <taxon>Dikarya</taxon>
        <taxon>Basidiomycota</taxon>
        <taxon>Pucciniomycotina</taxon>
        <taxon>Pucciniomycetes</taxon>
        <taxon>Pucciniales</taxon>
        <taxon>Pucciniaceae</taxon>
        <taxon>Puccinia</taxon>
    </lineage>
</organism>
<dbReference type="VEuPathDB" id="FungiDB:VP01_319g5"/>
<evidence type="ECO:0000256" key="1">
    <source>
        <dbReference type="SAM" id="MobiDB-lite"/>
    </source>
</evidence>
<reference evidence="2 3" key="1">
    <citation type="submission" date="2015-08" db="EMBL/GenBank/DDBJ databases">
        <title>Next Generation Sequencing and Analysis of the Genome of Puccinia sorghi L Schw, the Causal Agent of Maize Common Rust.</title>
        <authorList>
            <person name="Rochi L."/>
            <person name="Burguener G."/>
            <person name="Darino M."/>
            <person name="Turjanski A."/>
            <person name="Kreff E."/>
            <person name="Dieguez M.J."/>
            <person name="Sacco F."/>
        </authorList>
    </citation>
    <scope>NUCLEOTIDE SEQUENCE [LARGE SCALE GENOMIC DNA]</scope>
    <source>
        <strain evidence="2 3">RO10H11247</strain>
    </source>
</reference>
<comment type="caution">
    <text evidence="2">The sequence shown here is derived from an EMBL/GenBank/DDBJ whole genome shotgun (WGS) entry which is preliminary data.</text>
</comment>
<dbReference type="Proteomes" id="UP000037035">
    <property type="component" value="Unassembled WGS sequence"/>
</dbReference>
<dbReference type="OrthoDB" id="2507298at2759"/>
<evidence type="ECO:0000313" key="3">
    <source>
        <dbReference type="Proteomes" id="UP000037035"/>
    </source>
</evidence>
<accession>A0A0L6UYK1</accession>
<feature type="region of interest" description="Disordered" evidence="1">
    <location>
        <begin position="167"/>
        <end position="200"/>
    </location>
</feature>
<dbReference type="AlphaFoldDB" id="A0A0L6UYK1"/>
<protein>
    <submittedName>
        <fullName evidence="2">Uncharacterized protein</fullName>
    </submittedName>
</protein>
<gene>
    <name evidence="2" type="ORF">VP01_319g5</name>
</gene>
<keyword evidence="3" id="KW-1185">Reference proteome</keyword>
<proteinExistence type="predicted"/>